<protein>
    <recommendedName>
        <fullName evidence="2">Transposase (putative) gypsy type domain-containing protein</fullName>
    </recommendedName>
</protein>
<proteinExistence type="predicted"/>
<dbReference type="Pfam" id="PF04195">
    <property type="entry name" value="Transposase_28"/>
    <property type="match status" value="1"/>
</dbReference>
<name>A0A2Z6P629_TRISU</name>
<organism evidence="3 4">
    <name type="scientific">Trifolium subterraneum</name>
    <name type="common">Subterranean clover</name>
    <dbReference type="NCBI Taxonomy" id="3900"/>
    <lineage>
        <taxon>Eukaryota</taxon>
        <taxon>Viridiplantae</taxon>
        <taxon>Streptophyta</taxon>
        <taxon>Embryophyta</taxon>
        <taxon>Tracheophyta</taxon>
        <taxon>Spermatophyta</taxon>
        <taxon>Magnoliopsida</taxon>
        <taxon>eudicotyledons</taxon>
        <taxon>Gunneridae</taxon>
        <taxon>Pentapetalae</taxon>
        <taxon>rosids</taxon>
        <taxon>fabids</taxon>
        <taxon>Fabales</taxon>
        <taxon>Fabaceae</taxon>
        <taxon>Papilionoideae</taxon>
        <taxon>50 kb inversion clade</taxon>
        <taxon>NPAAA clade</taxon>
        <taxon>Hologalegina</taxon>
        <taxon>IRL clade</taxon>
        <taxon>Trifolieae</taxon>
        <taxon>Trifolium</taxon>
    </lineage>
</organism>
<dbReference type="OrthoDB" id="1436780at2759"/>
<gene>
    <name evidence="3" type="ORF">TSUD_147910</name>
</gene>
<accession>A0A2Z6P629</accession>
<reference evidence="4" key="1">
    <citation type="journal article" date="2017" name="Front. Plant Sci.">
        <title>Climate Clever Clovers: New Paradigm to Reduce the Environmental Footprint of Ruminants by Breeding Low Methanogenic Forages Utilizing Haplotype Variation.</title>
        <authorList>
            <person name="Kaur P."/>
            <person name="Appels R."/>
            <person name="Bayer P.E."/>
            <person name="Keeble-Gagnere G."/>
            <person name="Wang J."/>
            <person name="Hirakawa H."/>
            <person name="Shirasawa K."/>
            <person name="Vercoe P."/>
            <person name="Stefanova K."/>
            <person name="Durmic Z."/>
            <person name="Nichols P."/>
            <person name="Revell C."/>
            <person name="Isobe S.N."/>
            <person name="Edwards D."/>
            <person name="Erskine W."/>
        </authorList>
    </citation>
    <scope>NUCLEOTIDE SEQUENCE [LARGE SCALE GENOMIC DNA]</scope>
    <source>
        <strain evidence="4">cv. Daliak</strain>
    </source>
</reference>
<evidence type="ECO:0000259" key="2">
    <source>
        <dbReference type="Pfam" id="PF04195"/>
    </source>
</evidence>
<sequence>MVILRKLDGAKDYPLVIHPVGSDWERQVRAHYTRADGTLNINGYYFEMFVFTVKSSDFESGTSDSDSDSSGNDSDCVIISPSEFGSKNHNNRYLIVADSIATISTSMEISSRFTTDEFVSTFRQAVQVSGEGGENRVAIVPVVVGKFMTTVNEQEPHYFYMYIHVLQTLNLWLTFNSFECQILRVMNVTPCQLHPNSWAFLKAFQIACEWLDVVPTAGIFFCFFHVKNVSPHSLVSISSQPNKERFSLYASKFKNYRDTFVRFRCREGFPELIFDASGDRLLPFYWSSVPRLIKGTRVDTLIEYERQAVAAFSRFHVMSSGELIARESKPNSLGEYMSYMSTLLAQQRAALVLKARAQRAEAERTAASANAMAQLDGSNTMAKDKLTCCPSNPELKKGKKSNLSASLWTKDFDSFSVVNESFQKYARTSSLSDHDFEDLRQAAMDHHIQGAILSYYLSTHQEHDTIEAMNKMESAENGLSALEKEYAVVKGKFEQDLAAAKAGQEEAVKVTVKAKDDEVIALKGKVKALECELDVETQGKEEASQKVDTLTAKVDALEMDVASQYDDGFRFSQDQVKVAFPDVDAVKLGELDSVNQIVDGKIVAYVRPAFE</sequence>
<evidence type="ECO:0000313" key="4">
    <source>
        <dbReference type="Proteomes" id="UP000242715"/>
    </source>
</evidence>
<dbReference type="InterPro" id="IPR007321">
    <property type="entry name" value="Transposase_28"/>
</dbReference>
<evidence type="ECO:0000256" key="1">
    <source>
        <dbReference type="SAM" id="Coils"/>
    </source>
</evidence>
<dbReference type="Proteomes" id="UP000242715">
    <property type="component" value="Unassembled WGS sequence"/>
</dbReference>
<dbReference type="EMBL" id="DF973746">
    <property type="protein sequence ID" value="GAU39169.1"/>
    <property type="molecule type" value="Genomic_DNA"/>
</dbReference>
<evidence type="ECO:0000313" key="3">
    <source>
        <dbReference type="EMBL" id="GAU39169.1"/>
    </source>
</evidence>
<dbReference type="AlphaFoldDB" id="A0A2Z6P629"/>
<feature type="coiled-coil region" evidence="1">
    <location>
        <begin position="465"/>
        <end position="492"/>
    </location>
</feature>
<keyword evidence="4" id="KW-1185">Reference proteome</keyword>
<keyword evidence="1" id="KW-0175">Coiled coil</keyword>
<feature type="domain" description="Transposase (putative) gypsy type" evidence="2">
    <location>
        <begin position="171"/>
        <end position="227"/>
    </location>
</feature>
<feature type="coiled-coil region" evidence="1">
    <location>
        <begin position="526"/>
        <end position="560"/>
    </location>
</feature>